<dbReference type="InterPro" id="IPR051685">
    <property type="entry name" value="Ycf3/AcsC/BcsC/TPR_MFPF"/>
</dbReference>
<dbReference type="Proteomes" id="UP000438699">
    <property type="component" value="Unassembled WGS sequence"/>
</dbReference>
<dbReference type="SUPFAM" id="SSF48452">
    <property type="entry name" value="TPR-like"/>
    <property type="match status" value="1"/>
</dbReference>
<dbReference type="InterPro" id="IPR011006">
    <property type="entry name" value="CheY-like_superfamily"/>
</dbReference>
<dbReference type="InterPro" id="IPR001789">
    <property type="entry name" value="Sig_transdc_resp-reg_receiver"/>
</dbReference>
<dbReference type="PROSITE" id="PS50110">
    <property type="entry name" value="RESPONSE_REGULATORY"/>
    <property type="match status" value="1"/>
</dbReference>
<protein>
    <submittedName>
        <fullName evidence="6">Tetratricopeptide repeat protein</fullName>
    </submittedName>
</protein>
<evidence type="ECO:0000313" key="6">
    <source>
        <dbReference type="EMBL" id="KAB1439024.1"/>
    </source>
</evidence>
<dbReference type="SMART" id="SM00028">
    <property type="entry name" value="TPR"/>
    <property type="match status" value="5"/>
</dbReference>
<feature type="domain" description="Response regulatory" evidence="5">
    <location>
        <begin position="21"/>
        <end position="143"/>
    </location>
</feature>
<reference evidence="6 7" key="1">
    <citation type="journal article" date="2017" name="Int. J. Syst. Evol. Microbiol.">
        <title>Desulfovibrio senegalensis sp. nov., a mesophilic sulfate reducer isolated from marine sediment.</title>
        <authorList>
            <person name="Thioye A."/>
            <person name="Gam Z.B.A."/>
            <person name="Mbengue M."/>
            <person name="Cayol J.L."/>
            <person name="Joseph-Bartoli M."/>
            <person name="Toure-Kane C."/>
            <person name="Labat M."/>
        </authorList>
    </citation>
    <scope>NUCLEOTIDE SEQUENCE [LARGE SCALE GENOMIC DNA]</scope>
    <source>
        <strain evidence="6 7">DSM 101509</strain>
    </source>
</reference>
<proteinExistence type="predicted"/>
<dbReference type="PANTHER" id="PTHR44943">
    <property type="entry name" value="CELLULOSE SYNTHASE OPERON PROTEIN C"/>
    <property type="match status" value="1"/>
</dbReference>
<evidence type="ECO:0000313" key="7">
    <source>
        <dbReference type="Proteomes" id="UP000438699"/>
    </source>
</evidence>
<dbReference type="SUPFAM" id="SSF52172">
    <property type="entry name" value="CheY-like"/>
    <property type="match status" value="1"/>
</dbReference>
<dbReference type="EMBL" id="WAIE01000009">
    <property type="protein sequence ID" value="KAB1439024.1"/>
    <property type="molecule type" value="Genomic_DNA"/>
</dbReference>
<organism evidence="6 7">
    <name type="scientific">Pseudodesulfovibrio senegalensis</name>
    <dbReference type="NCBI Taxonomy" id="1721087"/>
    <lineage>
        <taxon>Bacteria</taxon>
        <taxon>Pseudomonadati</taxon>
        <taxon>Thermodesulfobacteriota</taxon>
        <taxon>Desulfovibrionia</taxon>
        <taxon>Desulfovibrionales</taxon>
        <taxon>Desulfovibrionaceae</taxon>
    </lineage>
</organism>
<dbReference type="OrthoDB" id="5469194at2"/>
<comment type="caution">
    <text evidence="6">The sequence shown here is derived from an EMBL/GenBank/DDBJ whole genome shotgun (WGS) entry which is preliminary data.</text>
</comment>
<dbReference type="AlphaFoldDB" id="A0A6N6MZ61"/>
<evidence type="ECO:0000259" key="5">
    <source>
        <dbReference type="PROSITE" id="PS50110"/>
    </source>
</evidence>
<evidence type="ECO:0000256" key="3">
    <source>
        <dbReference type="PROSITE-ProRule" id="PRU00169"/>
    </source>
</evidence>
<evidence type="ECO:0000256" key="1">
    <source>
        <dbReference type="ARBA" id="ARBA00022737"/>
    </source>
</evidence>
<comment type="caution">
    <text evidence="3">Lacks conserved residue(s) required for the propagation of feature annotation.</text>
</comment>
<dbReference type="Gene3D" id="1.25.40.10">
    <property type="entry name" value="Tetratricopeptide repeat domain"/>
    <property type="match status" value="2"/>
</dbReference>
<gene>
    <name evidence="6" type="ORF">F8A88_15005</name>
</gene>
<dbReference type="Pfam" id="PF13414">
    <property type="entry name" value="TPR_11"/>
    <property type="match status" value="1"/>
</dbReference>
<dbReference type="GO" id="GO:0000160">
    <property type="term" value="P:phosphorelay signal transduction system"/>
    <property type="evidence" value="ECO:0007669"/>
    <property type="project" value="InterPro"/>
</dbReference>
<dbReference type="PROSITE" id="PS50005">
    <property type="entry name" value="TPR"/>
    <property type="match status" value="3"/>
</dbReference>
<dbReference type="PANTHER" id="PTHR44943:SF8">
    <property type="entry name" value="TPR REPEAT-CONTAINING PROTEIN MJ0263"/>
    <property type="match status" value="1"/>
</dbReference>
<sequence>MSSTGRYDRIVHEYIEKDSGMIVLLSEDQLFQRTLRSTLTKVIGTKRDCLYVTANPSAAVKAIKQYTKSKVPCTVFIERILGDKPSTDFIIAMKNLLPDLRIIVLVGETRRENIAYFYELGVNNVISKPASANNIIEKLAFTIKPQGKLSELMSEGKLMLTEGDYPGALRVSAKILKIKPNSPAGLMLRGDCYLGKNDREKAIEAYLLAHESSRLYLEPLKKLANVYKGYNEEEYLKYLKKLDRLSPLNTERKCDIGTTYVRRKEMTMAEKYFDQAIETATQEAMSMVAGVADRIASTVIDVSPAMSEKYLQRVLANKGSRLGKEDITVFNKLGIALRNQGKWREAIDNYRRALEISPEDEGLHFNMALAYRDGKERRKAIECMETALKINPDVYKAGENIALHFGDTFAEAKRYDEAGEFYRTAASLNPDNKATQRKLGLIKKALGA</sequence>
<dbReference type="InterPro" id="IPR019734">
    <property type="entry name" value="TPR_rpt"/>
</dbReference>
<feature type="repeat" description="TPR" evidence="4">
    <location>
        <begin position="361"/>
        <end position="394"/>
    </location>
</feature>
<feature type="repeat" description="TPR" evidence="4">
    <location>
        <begin position="399"/>
        <end position="432"/>
    </location>
</feature>
<keyword evidence="7" id="KW-1185">Reference proteome</keyword>
<dbReference type="Gene3D" id="3.40.50.2300">
    <property type="match status" value="1"/>
</dbReference>
<dbReference type="PROSITE" id="PS50293">
    <property type="entry name" value="TPR_REGION"/>
    <property type="match status" value="1"/>
</dbReference>
<evidence type="ECO:0000256" key="4">
    <source>
        <dbReference type="PROSITE-ProRule" id="PRU00339"/>
    </source>
</evidence>
<keyword evidence="1" id="KW-0677">Repeat</keyword>
<dbReference type="InterPro" id="IPR011990">
    <property type="entry name" value="TPR-like_helical_dom_sf"/>
</dbReference>
<keyword evidence="2 4" id="KW-0802">TPR repeat</keyword>
<evidence type="ECO:0000256" key="2">
    <source>
        <dbReference type="ARBA" id="ARBA00022803"/>
    </source>
</evidence>
<accession>A0A6N6MZ61</accession>
<dbReference type="RefSeq" id="WP_151151994.1">
    <property type="nucleotide sequence ID" value="NZ_WAIE01000009.1"/>
</dbReference>
<dbReference type="Pfam" id="PF13181">
    <property type="entry name" value="TPR_8"/>
    <property type="match status" value="2"/>
</dbReference>
<feature type="repeat" description="TPR" evidence="4">
    <location>
        <begin position="327"/>
        <end position="360"/>
    </location>
</feature>
<name>A0A6N6MZ61_9BACT</name>